<feature type="region of interest" description="Disordered" evidence="1">
    <location>
        <begin position="1"/>
        <end position="21"/>
    </location>
</feature>
<dbReference type="EMBL" id="BMAW01011003">
    <property type="protein sequence ID" value="GFT21493.1"/>
    <property type="molecule type" value="Genomic_DNA"/>
</dbReference>
<protein>
    <submittedName>
        <fullName evidence="2">Uncharacterized protein</fullName>
    </submittedName>
</protein>
<feature type="region of interest" description="Disordered" evidence="1">
    <location>
        <begin position="60"/>
        <end position="85"/>
    </location>
</feature>
<feature type="compositionally biased region" description="Basic and acidic residues" evidence="1">
    <location>
        <begin position="64"/>
        <end position="76"/>
    </location>
</feature>
<accession>A0A8X6TIN4</accession>
<evidence type="ECO:0000313" key="2">
    <source>
        <dbReference type="EMBL" id="GFT21493.1"/>
    </source>
</evidence>
<proteinExistence type="predicted"/>
<gene>
    <name evidence="2" type="ORF">NPIL_679191</name>
</gene>
<name>A0A8X6TIN4_NEPPI</name>
<comment type="caution">
    <text evidence="2">The sequence shown here is derived from an EMBL/GenBank/DDBJ whole genome shotgun (WGS) entry which is preliminary data.</text>
</comment>
<feature type="compositionally biased region" description="Basic residues" evidence="1">
    <location>
        <begin position="11"/>
        <end position="20"/>
    </location>
</feature>
<keyword evidence="3" id="KW-1185">Reference proteome</keyword>
<reference evidence="2" key="1">
    <citation type="submission" date="2020-08" db="EMBL/GenBank/DDBJ databases">
        <title>Multicomponent nature underlies the extraordinary mechanical properties of spider dragline silk.</title>
        <authorList>
            <person name="Kono N."/>
            <person name="Nakamura H."/>
            <person name="Mori M."/>
            <person name="Yoshida Y."/>
            <person name="Ohtoshi R."/>
            <person name="Malay A.D."/>
            <person name="Moran D.A.P."/>
            <person name="Tomita M."/>
            <person name="Numata K."/>
            <person name="Arakawa K."/>
        </authorList>
    </citation>
    <scope>NUCLEOTIDE SEQUENCE</scope>
</reference>
<dbReference type="Proteomes" id="UP000887013">
    <property type="component" value="Unassembled WGS sequence"/>
</dbReference>
<organism evidence="2 3">
    <name type="scientific">Nephila pilipes</name>
    <name type="common">Giant wood spider</name>
    <name type="synonym">Nephila maculata</name>
    <dbReference type="NCBI Taxonomy" id="299642"/>
    <lineage>
        <taxon>Eukaryota</taxon>
        <taxon>Metazoa</taxon>
        <taxon>Ecdysozoa</taxon>
        <taxon>Arthropoda</taxon>
        <taxon>Chelicerata</taxon>
        <taxon>Arachnida</taxon>
        <taxon>Araneae</taxon>
        <taxon>Araneomorphae</taxon>
        <taxon>Entelegynae</taxon>
        <taxon>Araneoidea</taxon>
        <taxon>Nephilidae</taxon>
        <taxon>Nephila</taxon>
    </lineage>
</organism>
<evidence type="ECO:0000256" key="1">
    <source>
        <dbReference type="SAM" id="MobiDB-lite"/>
    </source>
</evidence>
<evidence type="ECO:0000313" key="3">
    <source>
        <dbReference type="Proteomes" id="UP000887013"/>
    </source>
</evidence>
<dbReference type="AlphaFoldDB" id="A0A8X6TIN4"/>
<sequence>MRTGQSAFLKMNRKGRNKDRWKREIRSVGKITSRCRKCDYFGMQKRAKVVVECIISHRMRGNMKRKDRESEEDSHRVSGAGDCDV</sequence>